<evidence type="ECO:0000313" key="5">
    <source>
        <dbReference type="Proteomes" id="UP000306888"/>
    </source>
</evidence>
<evidence type="ECO:0000313" key="4">
    <source>
        <dbReference type="EMBL" id="TGY42793.1"/>
    </source>
</evidence>
<feature type="transmembrane region" description="Helical" evidence="1">
    <location>
        <begin position="6"/>
        <end position="24"/>
    </location>
</feature>
<dbReference type="Proteomes" id="UP000306888">
    <property type="component" value="Unassembled WGS sequence"/>
</dbReference>
<evidence type="ECO:0000256" key="1">
    <source>
        <dbReference type="SAM" id="Phobius"/>
    </source>
</evidence>
<keyword evidence="1" id="KW-0812">Transmembrane</keyword>
<dbReference type="PANTHER" id="PTHR37464:SF1">
    <property type="entry name" value="BLL2463 PROTEIN"/>
    <property type="match status" value="1"/>
</dbReference>
<dbReference type="OrthoDB" id="9780136at2"/>
<dbReference type="Gene3D" id="3.40.50.410">
    <property type="entry name" value="von Willebrand factor, type A domain"/>
    <property type="match status" value="1"/>
</dbReference>
<proteinExistence type="predicted"/>
<protein>
    <submittedName>
        <fullName evidence="4">VWA domain-containing protein</fullName>
    </submittedName>
</protein>
<evidence type="ECO:0000259" key="2">
    <source>
        <dbReference type="Pfam" id="PF07584"/>
    </source>
</evidence>
<keyword evidence="1" id="KW-0472">Membrane</keyword>
<organism evidence="4 5">
    <name type="scientific">Clostridium sartagoforme</name>
    <dbReference type="NCBI Taxonomy" id="84031"/>
    <lineage>
        <taxon>Bacteria</taxon>
        <taxon>Bacillati</taxon>
        <taxon>Bacillota</taxon>
        <taxon>Clostridia</taxon>
        <taxon>Eubacteriales</taxon>
        <taxon>Clostridiaceae</taxon>
        <taxon>Clostridium</taxon>
    </lineage>
</organism>
<keyword evidence="1" id="KW-1133">Transmembrane helix</keyword>
<comment type="caution">
    <text evidence="4">The sequence shown here is derived from an EMBL/GenBank/DDBJ whole genome shotgun (WGS) entry which is preliminary data.</text>
</comment>
<dbReference type="InterPro" id="IPR036465">
    <property type="entry name" value="vWFA_dom_sf"/>
</dbReference>
<evidence type="ECO:0000259" key="3">
    <source>
        <dbReference type="Pfam" id="PF13519"/>
    </source>
</evidence>
<dbReference type="Pfam" id="PF07584">
    <property type="entry name" value="BatA"/>
    <property type="match status" value="1"/>
</dbReference>
<dbReference type="EMBL" id="SRYR01000002">
    <property type="protein sequence ID" value="TGY42793.1"/>
    <property type="molecule type" value="Genomic_DNA"/>
</dbReference>
<dbReference type="InterPro" id="IPR024163">
    <property type="entry name" value="Aerotolerance_reg_N"/>
</dbReference>
<feature type="transmembrane region" description="Helical" evidence="1">
    <location>
        <begin position="572"/>
        <end position="591"/>
    </location>
</feature>
<dbReference type="InterPro" id="IPR002035">
    <property type="entry name" value="VWF_A"/>
</dbReference>
<dbReference type="Pfam" id="PF13519">
    <property type="entry name" value="VWA_2"/>
    <property type="match status" value="1"/>
</dbReference>
<dbReference type="PANTHER" id="PTHR37464">
    <property type="entry name" value="BLL2463 PROTEIN"/>
    <property type="match status" value="1"/>
</dbReference>
<feature type="transmembrane region" description="Helical" evidence="1">
    <location>
        <begin position="59"/>
        <end position="80"/>
    </location>
</feature>
<gene>
    <name evidence="4" type="ORF">E5347_08265</name>
</gene>
<dbReference type="SUPFAM" id="SSF53300">
    <property type="entry name" value="vWA-like"/>
    <property type="match status" value="1"/>
</dbReference>
<dbReference type="RefSeq" id="WP_136006294.1">
    <property type="nucleotide sequence ID" value="NZ_SRYR01000002.1"/>
</dbReference>
<feature type="domain" description="Aerotolerance regulator N-terminal" evidence="2">
    <location>
        <begin position="1"/>
        <end position="78"/>
    </location>
</feature>
<dbReference type="AlphaFoldDB" id="A0A4S2DNY1"/>
<sequence>MGFTNLWPLFLLITIPLLVLLYILKRKYREEVISSTLLWNEVYKNTRANTPWEKLRKNIMLLLQIIILLLLIFSLMKPFLNFGGKSYKNIILLIDNTASMSAEYGDGTRLEEGKKLAKEFLASTKDDTNTYIISYDGDSKLLQNGEFNKEISNEIISDISQSYNTGDISESLSFIKAIGEGIEEEYEVIAFTDKDFSLGDVNGKIVSLANSGVNASIDNVSHKFLEDKVRVIATVTNRGSGDYAGDFSLYDGEELLSVTSLELKESESRTLTFDLPTIKSEVLKGELSRKDMILEDNTYNHVVGKKKVNKVLIVTEQNLFLEKAFSSIENTEVYKTNSTSNLTSADKYDLYVFDNVTPDVIPSEGSLLFINPSSNEYFNVISGGEGGEAKAVIGEVSKYLEDTTFTAAKYNSIEIPYYGRGFLNIDEDYIGFKGEVDGRKIAALSFDLHDSDFPLKKEFPILVYDLGENMISSGMVYKSNFKAGDKIIARGLSSENNILLTYPNGETLELKSGDEVKEDNQLGVYKLNVLEEKESFSVNFPSEKESNTSISNISESENIVKAKADLKRGLNISPLLILLAMGIVAFEWIMYKRGN</sequence>
<feature type="domain" description="VWFA" evidence="3">
    <location>
        <begin position="90"/>
        <end position="193"/>
    </location>
</feature>
<reference evidence="4 5" key="1">
    <citation type="submission" date="2019-04" db="EMBL/GenBank/DDBJ databases">
        <title>Microbes associate with the intestines of laboratory mice.</title>
        <authorList>
            <person name="Navarre W."/>
            <person name="Wong E."/>
            <person name="Huang K."/>
            <person name="Tropini C."/>
            <person name="Ng K."/>
            <person name="Yu B."/>
        </authorList>
    </citation>
    <scope>NUCLEOTIDE SEQUENCE [LARGE SCALE GENOMIC DNA]</scope>
    <source>
        <strain evidence="4 5">NM50_B9-20</strain>
    </source>
</reference>
<accession>A0A4S2DNY1</accession>
<keyword evidence="5" id="KW-1185">Reference proteome</keyword>
<name>A0A4S2DNY1_9CLOT</name>